<dbReference type="PANTHER" id="PTHR31260">
    <property type="entry name" value="CYSTATIN/MONELLIN SUPERFAMILY PROTEIN"/>
    <property type="match status" value="1"/>
</dbReference>
<gene>
    <name evidence="2" type="ORF">ARALYDRAFT_913543</name>
</gene>
<proteinExistence type="predicted"/>
<feature type="transmembrane region" description="Helical" evidence="1">
    <location>
        <begin position="99"/>
        <end position="127"/>
    </location>
</feature>
<organism evidence="3">
    <name type="scientific">Arabidopsis lyrata subsp. lyrata</name>
    <name type="common">Lyre-leaved rock-cress</name>
    <dbReference type="NCBI Taxonomy" id="81972"/>
    <lineage>
        <taxon>Eukaryota</taxon>
        <taxon>Viridiplantae</taxon>
        <taxon>Streptophyta</taxon>
        <taxon>Embryophyta</taxon>
        <taxon>Tracheophyta</taxon>
        <taxon>Spermatophyta</taxon>
        <taxon>Magnoliopsida</taxon>
        <taxon>eudicotyledons</taxon>
        <taxon>Gunneridae</taxon>
        <taxon>Pentapetalae</taxon>
        <taxon>rosids</taxon>
        <taxon>malvids</taxon>
        <taxon>Brassicales</taxon>
        <taxon>Brassicaceae</taxon>
        <taxon>Camelineae</taxon>
        <taxon>Arabidopsis</taxon>
    </lineage>
</organism>
<evidence type="ECO:0000256" key="1">
    <source>
        <dbReference type="SAM" id="Phobius"/>
    </source>
</evidence>
<keyword evidence="1" id="KW-0812">Transmembrane</keyword>
<name>D7MCK4_ARALL</name>
<dbReference type="Pfam" id="PF04776">
    <property type="entry name" value="protein_MS5"/>
    <property type="match status" value="1"/>
</dbReference>
<protein>
    <submittedName>
        <fullName evidence="2">Uncharacterized protein</fullName>
    </submittedName>
</protein>
<dbReference type="HOGENOM" id="CLU_053767_2_1_1"/>
<dbReference type="InterPro" id="IPR006462">
    <property type="entry name" value="MS5"/>
</dbReference>
<dbReference type="Gramene" id="scaffold_701285.1">
    <property type="protein sequence ID" value="scaffold_701285.1"/>
    <property type="gene ID" value="scaffold_701285.1"/>
</dbReference>
<dbReference type="NCBIfam" id="TIGR01572">
    <property type="entry name" value="A_thl_para_3677"/>
    <property type="match status" value="1"/>
</dbReference>
<evidence type="ECO:0000313" key="3">
    <source>
        <dbReference type="Proteomes" id="UP000008694"/>
    </source>
</evidence>
<dbReference type="PANTHER" id="PTHR31260:SF28">
    <property type="entry name" value="CYSTATIN DOMAIN PROTEIN"/>
    <property type="match status" value="1"/>
</dbReference>
<dbReference type="AlphaFoldDB" id="D7MCK4"/>
<dbReference type="Proteomes" id="UP000008694">
    <property type="component" value="Unassembled WGS sequence"/>
</dbReference>
<dbReference type="EMBL" id="GL348719">
    <property type="protein sequence ID" value="EFH45684.1"/>
    <property type="molecule type" value="Genomic_DNA"/>
</dbReference>
<keyword evidence="3" id="KW-1185">Reference proteome</keyword>
<reference evidence="3" key="1">
    <citation type="journal article" date="2011" name="Nat. Genet.">
        <title>The Arabidopsis lyrata genome sequence and the basis of rapid genome size change.</title>
        <authorList>
            <person name="Hu T.T."/>
            <person name="Pattyn P."/>
            <person name="Bakker E.G."/>
            <person name="Cao J."/>
            <person name="Cheng J.-F."/>
            <person name="Clark R.M."/>
            <person name="Fahlgren N."/>
            <person name="Fawcett J.A."/>
            <person name="Grimwood J."/>
            <person name="Gundlach H."/>
            <person name="Haberer G."/>
            <person name="Hollister J.D."/>
            <person name="Ossowski S."/>
            <person name="Ottilar R.P."/>
            <person name="Salamov A.A."/>
            <person name="Schneeberger K."/>
            <person name="Spannagl M."/>
            <person name="Wang X."/>
            <person name="Yang L."/>
            <person name="Nasrallah M.E."/>
            <person name="Bergelson J."/>
            <person name="Carrington J.C."/>
            <person name="Gaut B.S."/>
            <person name="Schmutz J."/>
            <person name="Mayer K.F.X."/>
            <person name="Van de Peer Y."/>
            <person name="Grigoriev I.V."/>
            <person name="Nordborg M."/>
            <person name="Weigel D."/>
            <person name="Guo Y.-L."/>
        </authorList>
    </citation>
    <scope>NUCLEOTIDE SEQUENCE [LARGE SCALE GENOMIC DNA]</scope>
    <source>
        <strain evidence="3">cv. MN47</strain>
    </source>
</reference>
<keyword evidence="1" id="KW-1133">Transmembrane helix</keyword>
<keyword evidence="1" id="KW-0472">Membrane</keyword>
<sequence>MEAVDEPPLRKRKVEEITVSHDVVSSGFISEEEWSAAVNNDPPSGWTDEDDDDVVTDLEQELYRQIRESDVEIHIFPDLNLFMCDFDNILVRNDCGSTYVFRVVFFMCTNVLTMITIVMLTLLAFALEWDSIGTTFTRFCALMTYHITAEAVDPDNDLRFTFQTCVTQATCKNDEDLRILTEVCRIKPKIQGTGDKPKRWNGEAIDDFYKGNLPKWISDDALMPCSEQDQFYEVQESEIREHNWLNLYTEIALYSLWEGDMRLGSCVPLQIMKVIVETREAVESKEKLMAGNAIFYISFRYLNAPHGPPQDHRAIVRRTVDGIPGHVSLVFKCWLQDL</sequence>
<evidence type="ECO:0000313" key="2">
    <source>
        <dbReference type="EMBL" id="EFH45684.1"/>
    </source>
</evidence>
<accession>D7MCK4</accession>